<dbReference type="InterPro" id="IPR019999">
    <property type="entry name" value="Anth_synth_I-like"/>
</dbReference>
<dbReference type="Pfam" id="PF00425">
    <property type="entry name" value="Chorismate_bind"/>
    <property type="match status" value="1"/>
</dbReference>
<reference evidence="2 3" key="1">
    <citation type="journal article" date="2020" name="Microorganisms">
        <title>Simultaneous Genome Sequencing of Prosthecochloris ethylica and Desulfuromonas acetoxidans within a Syntrophic Mixture Reveals Unique Pili and Protein Interactions.</title>
        <authorList>
            <person name="Kyndt J.A."/>
            <person name="Van Beeumen J.J."/>
            <person name="Meyer T.E."/>
        </authorList>
    </citation>
    <scope>NUCLEOTIDE SEQUENCE [LARGE SCALE GENOMIC DNA]</scope>
    <source>
        <strain evidence="2 3">N3</strain>
    </source>
</reference>
<name>A0ABR9XQT0_9CHLB</name>
<dbReference type="InterPro" id="IPR001544">
    <property type="entry name" value="Aminotrans_IV"/>
</dbReference>
<dbReference type="Gene3D" id="3.20.10.10">
    <property type="entry name" value="D-amino Acid Aminotransferase, subunit A, domain 2"/>
    <property type="match status" value="1"/>
</dbReference>
<dbReference type="PRINTS" id="PR00095">
    <property type="entry name" value="ANTSNTHASEI"/>
</dbReference>
<evidence type="ECO:0000313" key="3">
    <source>
        <dbReference type="Proteomes" id="UP000619838"/>
    </source>
</evidence>
<feature type="domain" description="Chorismate-utilising enzyme C-terminal" evidence="1">
    <location>
        <begin position="135"/>
        <end position="386"/>
    </location>
</feature>
<dbReference type="InterPro" id="IPR036038">
    <property type="entry name" value="Aminotransferase-like"/>
</dbReference>
<dbReference type="SUPFAM" id="SSF56752">
    <property type="entry name" value="D-aminoacid aminotransferase-like PLP-dependent enzymes"/>
    <property type="match status" value="1"/>
</dbReference>
<evidence type="ECO:0000259" key="1">
    <source>
        <dbReference type="Pfam" id="PF00425"/>
    </source>
</evidence>
<dbReference type="InterPro" id="IPR015890">
    <property type="entry name" value="Chorismate_C"/>
</dbReference>
<protein>
    <submittedName>
        <fullName evidence="2">Aminodeoxychorismate synthase component I</fullName>
        <ecNumber evidence="2">2.6.1.85</ecNumber>
    </submittedName>
</protein>
<dbReference type="PANTHER" id="PTHR11236:SF50">
    <property type="entry name" value="AMINODEOXYCHORISMATE SYNTHASE COMPONENT 1"/>
    <property type="match status" value="1"/>
</dbReference>
<keyword evidence="2" id="KW-0032">Aminotransferase</keyword>
<dbReference type="InterPro" id="IPR005801">
    <property type="entry name" value="ADC_synthase"/>
</dbReference>
<dbReference type="RefSeq" id="WP_175187259.1">
    <property type="nucleotide sequence ID" value="NZ_JABVZQ010000006.1"/>
</dbReference>
<dbReference type="Proteomes" id="UP000619838">
    <property type="component" value="Unassembled WGS sequence"/>
</dbReference>
<comment type="caution">
    <text evidence="2">The sequence shown here is derived from an EMBL/GenBank/DDBJ whole genome shotgun (WGS) entry which is preliminary data.</text>
</comment>
<dbReference type="GO" id="GO:0046820">
    <property type="term" value="F:4-amino-4-deoxychorismate synthase activity"/>
    <property type="evidence" value="ECO:0007669"/>
    <property type="project" value="UniProtKB-EC"/>
</dbReference>
<gene>
    <name evidence="2" type="primary">pabB</name>
    <name evidence="2" type="ORF">INT08_03050</name>
</gene>
<dbReference type="NCBIfam" id="TIGR00553">
    <property type="entry name" value="pabB"/>
    <property type="match status" value="1"/>
</dbReference>
<keyword evidence="2" id="KW-0808">Transferase</keyword>
<dbReference type="InterPro" id="IPR043131">
    <property type="entry name" value="BCAT-like_N"/>
</dbReference>
<proteinExistence type="predicted"/>
<dbReference type="Gene3D" id="3.60.120.10">
    <property type="entry name" value="Anthranilate synthase"/>
    <property type="match status" value="1"/>
</dbReference>
<dbReference type="EC" id="2.6.1.85" evidence="2"/>
<dbReference type="InterPro" id="IPR043132">
    <property type="entry name" value="BCAT-like_C"/>
</dbReference>
<dbReference type="Gene3D" id="3.30.470.10">
    <property type="match status" value="1"/>
</dbReference>
<organism evidence="2 3">
    <name type="scientific">Prosthecochloris ethylica</name>
    <dbReference type="NCBI Taxonomy" id="2743976"/>
    <lineage>
        <taxon>Bacteria</taxon>
        <taxon>Pseudomonadati</taxon>
        <taxon>Chlorobiota</taxon>
        <taxon>Chlorobiia</taxon>
        <taxon>Chlorobiales</taxon>
        <taxon>Chlorobiaceae</taxon>
        <taxon>Prosthecochloris</taxon>
    </lineage>
</organism>
<dbReference type="Pfam" id="PF01063">
    <property type="entry name" value="Aminotran_4"/>
    <property type="match status" value="1"/>
</dbReference>
<sequence length="610" mass="67920">MSSFTASEQNLQPGSAWFGGAFSGGPSGGGLVFEDPVETLELRSSSDVEAFFSRLQERHDAGFALAGYVGYEAGYGFEPEVFRQVESAGGDEELPLAWFGVYRSYRRTVSEPGVSALAGVPPLPVLPEFDLSPGRYREDIAAIHAAIAAGDVYQVNFTGRFSWHEERGPAVLFQLLSSRQPDAYRAWLRPGMADVLSFSPELFFTVENQRIEVRPMKGTAPRGQSSREDRELSESLRTCSKNRAENLMIVDLLRNDLGRICVRGSVQVPELFVIETHPTLHQMISRITGRLSSSTTLQSLFRALFPCGSVTGAPKLSAMRLIRDLEHAPRGIYTGGVGFILPEGRMQFNVAIRTLILSRKNAEYGAGSGIVWDSGAEAEYAECHLKASFLLDRQDTDGVQLFETMLWNGRYVWKEEHLRRLASSALALGYRCDGSFLAGLLDQHERQVLRLRGGRSRVRLVLSSDGTASVTSEPLSLDASRSPVRVCFAAERVRSDDPWLRHKTTRRMLYDRLFAAAAREGYDEVLFCNERHEVCEGAISSVVIMREGRFLTPPLSSGLLPGVYRSYFQRTRPNVEERVLSIDDLLRADAVFICNSVRGLRRAVVDRRLI</sequence>
<dbReference type="InterPro" id="IPR005802">
    <property type="entry name" value="ADC_synth_comp_1"/>
</dbReference>
<accession>A0ABR9XQT0</accession>
<keyword evidence="3" id="KW-1185">Reference proteome</keyword>
<dbReference type="PANTHER" id="PTHR11236">
    <property type="entry name" value="AMINOBENZOATE/ANTHRANILATE SYNTHASE"/>
    <property type="match status" value="1"/>
</dbReference>
<dbReference type="EMBL" id="JADGII010000003">
    <property type="protein sequence ID" value="MBF0636161.1"/>
    <property type="molecule type" value="Genomic_DNA"/>
</dbReference>
<dbReference type="SUPFAM" id="SSF56322">
    <property type="entry name" value="ADC synthase"/>
    <property type="match status" value="1"/>
</dbReference>
<evidence type="ECO:0000313" key="2">
    <source>
        <dbReference type="EMBL" id="MBF0636161.1"/>
    </source>
</evidence>